<reference evidence="6" key="1">
    <citation type="submission" date="2021-01" db="EMBL/GenBank/DDBJ databases">
        <authorList>
            <person name="Corre E."/>
            <person name="Pelletier E."/>
            <person name="Niang G."/>
            <person name="Scheremetjew M."/>
            <person name="Finn R."/>
            <person name="Kale V."/>
            <person name="Holt S."/>
            <person name="Cochrane G."/>
            <person name="Meng A."/>
            <person name="Brown T."/>
            <person name="Cohen L."/>
        </authorList>
    </citation>
    <scope>NUCLEOTIDE SEQUENCE</scope>
    <source>
        <strain evidence="6">CCMP3105</strain>
    </source>
</reference>
<protein>
    <recommendedName>
        <fullName evidence="7">DNA (cytosine-5-)-methyltransferase</fullName>
    </recommendedName>
</protein>
<keyword evidence="2 4" id="KW-0808">Transferase</keyword>
<dbReference type="InterPro" id="IPR029063">
    <property type="entry name" value="SAM-dependent_MTases_sf"/>
</dbReference>
<dbReference type="PROSITE" id="PS51679">
    <property type="entry name" value="SAM_MT_C5"/>
    <property type="match status" value="1"/>
</dbReference>
<feature type="region of interest" description="Disordered" evidence="5">
    <location>
        <begin position="459"/>
        <end position="479"/>
    </location>
</feature>
<dbReference type="GO" id="GO:0008168">
    <property type="term" value="F:methyltransferase activity"/>
    <property type="evidence" value="ECO:0007669"/>
    <property type="project" value="UniProtKB-KW"/>
</dbReference>
<dbReference type="SUPFAM" id="SSF53335">
    <property type="entry name" value="S-adenosyl-L-methionine-dependent methyltransferases"/>
    <property type="match status" value="1"/>
</dbReference>
<dbReference type="EMBL" id="HBNR01024575">
    <property type="protein sequence ID" value="CAE4576870.1"/>
    <property type="molecule type" value="Transcribed_RNA"/>
</dbReference>
<comment type="similarity">
    <text evidence="4">Belongs to the class I-like SAM-binding methyltransferase superfamily. C5-methyltransferase family.</text>
</comment>
<proteinExistence type="inferred from homology"/>
<dbReference type="AlphaFoldDB" id="A0A7S4Q9V1"/>
<dbReference type="PRINTS" id="PR00105">
    <property type="entry name" value="C5METTRFRASE"/>
</dbReference>
<keyword evidence="1 4" id="KW-0489">Methyltransferase</keyword>
<evidence type="ECO:0000256" key="3">
    <source>
        <dbReference type="ARBA" id="ARBA00022691"/>
    </source>
</evidence>
<sequence>MASGAPCVRVLELFAGIGGMRLALSYAGVEVDAKAVEVNELALRVYQRNFGSSGVVARDLRSLSTSWFQQQRCQVWTMSPPCQPYTRQGRLRDAEDPRAQPLLHVIHVLEEVPTPPEAVVLENVQNFERSESCARLLAALRRRGYGWRSFLLSPRQFGFPNARSRFYLVAKRQAWPFDLVPRPPAEDAGVVCQPWPLLPCMAAARAGPQWLGGDAASTAATEEAEFTCTACSRTVPGAGGSGSGCTYATPEVAEFLDGEAGEAGTSELGEGSTAEDAEGLRRWLVPETVMCKESARCFDVVDRGCRHSLCFTKAYGRYVNGTGSVYRMARRLAEPSPEAGEYTMREFFGALRYFTPREVAQLMGFKLRGMGAPACASGCLPVCSSHGEAAGALASEAASASGGGPCRCSAFDLPSGTAAADSARELWALLGNSLNPQVVALVCRLCQLADVGLRVPGQAGALPGRADGDEAGAGPTAPS</sequence>
<dbReference type="Pfam" id="PF00145">
    <property type="entry name" value="DNA_methylase"/>
    <property type="match status" value="1"/>
</dbReference>
<dbReference type="Gene3D" id="3.90.120.10">
    <property type="entry name" value="DNA Methylase, subunit A, domain 2"/>
    <property type="match status" value="1"/>
</dbReference>
<name>A0A7S4Q9V1_9DINO</name>
<feature type="active site" evidence="4">
    <location>
        <position position="82"/>
    </location>
</feature>
<evidence type="ECO:0000256" key="5">
    <source>
        <dbReference type="SAM" id="MobiDB-lite"/>
    </source>
</evidence>
<evidence type="ECO:0000256" key="4">
    <source>
        <dbReference type="PROSITE-ProRule" id="PRU01016"/>
    </source>
</evidence>
<dbReference type="InterPro" id="IPR050750">
    <property type="entry name" value="C5-MTase"/>
</dbReference>
<evidence type="ECO:0000313" key="6">
    <source>
        <dbReference type="EMBL" id="CAE4576870.1"/>
    </source>
</evidence>
<evidence type="ECO:0000256" key="1">
    <source>
        <dbReference type="ARBA" id="ARBA00022603"/>
    </source>
</evidence>
<accession>A0A7S4Q9V1</accession>
<dbReference type="Gene3D" id="3.40.50.150">
    <property type="entry name" value="Vaccinia Virus protein VP39"/>
    <property type="match status" value="1"/>
</dbReference>
<dbReference type="GO" id="GO:0005634">
    <property type="term" value="C:nucleus"/>
    <property type="evidence" value="ECO:0007669"/>
    <property type="project" value="TreeGrafter"/>
</dbReference>
<organism evidence="6">
    <name type="scientific">Alexandrium monilatum</name>
    <dbReference type="NCBI Taxonomy" id="311494"/>
    <lineage>
        <taxon>Eukaryota</taxon>
        <taxon>Sar</taxon>
        <taxon>Alveolata</taxon>
        <taxon>Dinophyceae</taxon>
        <taxon>Gonyaulacales</taxon>
        <taxon>Pyrocystaceae</taxon>
        <taxon>Alexandrium</taxon>
    </lineage>
</organism>
<dbReference type="PANTHER" id="PTHR46098">
    <property type="entry name" value="TRNA (CYTOSINE(38)-C(5))-METHYLTRANSFERASE"/>
    <property type="match status" value="1"/>
</dbReference>
<dbReference type="GO" id="GO:0032259">
    <property type="term" value="P:methylation"/>
    <property type="evidence" value="ECO:0007669"/>
    <property type="project" value="UniProtKB-KW"/>
</dbReference>
<gene>
    <name evidence="6" type="ORF">AMON00008_LOCUS16490</name>
</gene>
<evidence type="ECO:0000256" key="2">
    <source>
        <dbReference type="ARBA" id="ARBA00022679"/>
    </source>
</evidence>
<keyword evidence="3 4" id="KW-0949">S-adenosyl-L-methionine</keyword>
<evidence type="ECO:0008006" key="7">
    <source>
        <dbReference type="Google" id="ProtNLM"/>
    </source>
</evidence>
<dbReference type="PANTHER" id="PTHR46098:SF1">
    <property type="entry name" value="TRNA (CYTOSINE(38)-C(5))-METHYLTRANSFERASE"/>
    <property type="match status" value="1"/>
</dbReference>
<dbReference type="InterPro" id="IPR001525">
    <property type="entry name" value="C5_MeTfrase"/>
</dbReference>